<comment type="similarity">
    <text evidence="8 9">Belongs to the TRAP transporter small permease family.</text>
</comment>
<feature type="transmembrane region" description="Helical" evidence="9">
    <location>
        <begin position="134"/>
        <end position="153"/>
    </location>
</feature>
<feature type="transmembrane region" description="Helical" evidence="9">
    <location>
        <begin position="20"/>
        <end position="40"/>
    </location>
</feature>
<feature type="transmembrane region" description="Helical" evidence="9">
    <location>
        <begin position="52"/>
        <end position="71"/>
    </location>
</feature>
<dbReference type="GO" id="GO:0005886">
    <property type="term" value="C:plasma membrane"/>
    <property type="evidence" value="ECO:0007669"/>
    <property type="project" value="UniProtKB-SubCell"/>
</dbReference>
<evidence type="ECO:0000256" key="9">
    <source>
        <dbReference type="RuleBase" id="RU369079"/>
    </source>
</evidence>
<keyword evidence="4 9" id="KW-0997">Cell inner membrane</keyword>
<sequence>MIGFIRLADSLSSWFGKAFAWLIILMSVGVGLQVLLRYVFNSPTSWSLDVSYIMYGSIFMVAGAYTLSRNGHVRGDFLYRLWPIRVQATVDLILYLVFFFPAVLALIFAGWKYAARAWRYTETSVFSPAGVPVFQFKSVIVLAGILLFIQGLAQVLRCIICLRDGYWLQPEEDVLETEDQLLAEAAESRIKDRDQEQT</sequence>
<comment type="function">
    <text evidence="9">Part of the tripartite ATP-independent periplasmic (TRAP) transport system.</text>
</comment>
<dbReference type="GO" id="GO:0022857">
    <property type="term" value="F:transmembrane transporter activity"/>
    <property type="evidence" value="ECO:0007669"/>
    <property type="project" value="UniProtKB-UniRule"/>
</dbReference>
<comment type="subunit">
    <text evidence="9">The complex comprises the extracytoplasmic solute receptor protein and the two transmembrane proteins.</text>
</comment>
<dbReference type="RefSeq" id="WP_092690860.1">
    <property type="nucleotide sequence ID" value="NZ_CBDDGO010000004.1"/>
</dbReference>
<evidence type="ECO:0000256" key="4">
    <source>
        <dbReference type="ARBA" id="ARBA00022519"/>
    </source>
</evidence>
<gene>
    <name evidence="11" type="ORF">SAMN04490244_103383</name>
</gene>
<evidence type="ECO:0000313" key="11">
    <source>
        <dbReference type="EMBL" id="SER88186.1"/>
    </source>
</evidence>
<keyword evidence="12" id="KW-1185">Reference proteome</keyword>
<evidence type="ECO:0000259" key="10">
    <source>
        <dbReference type="Pfam" id="PF04290"/>
    </source>
</evidence>
<feature type="domain" description="Tripartite ATP-independent periplasmic transporters DctQ component" evidence="10">
    <location>
        <begin position="26"/>
        <end position="159"/>
    </location>
</feature>
<dbReference type="Proteomes" id="UP000198885">
    <property type="component" value="Unassembled WGS sequence"/>
</dbReference>
<dbReference type="Pfam" id="PF04290">
    <property type="entry name" value="DctQ"/>
    <property type="match status" value="1"/>
</dbReference>
<dbReference type="PANTHER" id="PTHR35011">
    <property type="entry name" value="2,3-DIKETO-L-GULONATE TRAP TRANSPORTER SMALL PERMEASE PROTEIN YIAM"/>
    <property type="match status" value="1"/>
</dbReference>
<reference evidence="11 12" key="1">
    <citation type="submission" date="2016-10" db="EMBL/GenBank/DDBJ databases">
        <authorList>
            <person name="de Groot N.N."/>
        </authorList>
    </citation>
    <scope>NUCLEOTIDE SEQUENCE [LARGE SCALE GENOMIC DNA]</scope>
    <source>
        <strain evidence="11 12">DSM 23042</strain>
    </source>
</reference>
<evidence type="ECO:0000313" key="12">
    <source>
        <dbReference type="Proteomes" id="UP000198885"/>
    </source>
</evidence>
<keyword evidence="2 9" id="KW-0813">Transport</keyword>
<evidence type="ECO:0000256" key="3">
    <source>
        <dbReference type="ARBA" id="ARBA00022475"/>
    </source>
</evidence>
<keyword evidence="5 9" id="KW-0812">Transmembrane</keyword>
<dbReference type="EMBL" id="FOGU01000003">
    <property type="protein sequence ID" value="SER88186.1"/>
    <property type="molecule type" value="Genomic_DNA"/>
</dbReference>
<proteinExistence type="inferred from homology"/>
<name>A0A1H9ST96_9RHOB</name>
<dbReference type="PANTHER" id="PTHR35011:SF4">
    <property type="entry name" value="SLL1102 PROTEIN"/>
    <property type="match status" value="1"/>
</dbReference>
<comment type="subcellular location">
    <subcellularLocation>
        <location evidence="1 9">Cell inner membrane</location>
        <topology evidence="1 9">Multi-pass membrane protein</topology>
    </subcellularLocation>
</comment>
<evidence type="ECO:0000256" key="8">
    <source>
        <dbReference type="ARBA" id="ARBA00038436"/>
    </source>
</evidence>
<feature type="transmembrane region" description="Helical" evidence="9">
    <location>
        <begin position="92"/>
        <end position="114"/>
    </location>
</feature>
<dbReference type="AlphaFoldDB" id="A0A1H9ST96"/>
<evidence type="ECO:0000256" key="7">
    <source>
        <dbReference type="ARBA" id="ARBA00023136"/>
    </source>
</evidence>
<keyword evidence="7 9" id="KW-0472">Membrane</keyword>
<accession>A0A1H9ST96</accession>
<dbReference type="InterPro" id="IPR055348">
    <property type="entry name" value="DctQ"/>
</dbReference>
<protein>
    <recommendedName>
        <fullName evidence="9">TRAP transporter small permease protein</fullName>
    </recommendedName>
</protein>
<dbReference type="InterPro" id="IPR007387">
    <property type="entry name" value="TRAP_DctQ"/>
</dbReference>
<keyword evidence="6 9" id="KW-1133">Transmembrane helix</keyword>
<evidence type="ECO:0000256" key="1">
    <source>
        <dbReference type="ARBA" id="ARBA00004429"/>
    </source>
</evidence>
<organism evidence="11 12">
    <name type="scientific">Tranquillimonas rosea</name>
    <dbReference type="NCBI Taxonomy" id="641238"/>
    <lineage>
        <taxon>Bacteria</taxon>
        <taxon>Pseudomonadati</taxon>
        <taxon>Pseudomonadota</taxon>
        <taxon>Alphaproteobacteria</taxon>
        <taxon>Rhodobacterales</taxon>
        <taxon>Roseobacteraceae</taxon>
        <taxon>Tranquillimonas</taxon>
    </lineage>
</organism>
<dbReference type="STRING" id="641238.SAMN04490244_103383"/>
<evidence type="ECO:0000256" key="2">
    <source>
        <dbReference type="ARBA" id="ARBA00022448"/>
    </source>
</evidence>
<keyword evidence="3" id="KW-1003">Cell membrane</keyword>
<evidence type="ECO:0000256" key="6">
    <source>
        <dbReference type="ARBA" id="ARBA00022989"/>
    </source>
</evidence>
<evidence type="ECO:0000256" key="5">
    <source>
        <dbReference type="ARBA" id="ARBA00022692"/>
    </source>
</evidence>
<dbReference type="OrthoDB" id="4250245at2"/>